<reference evidence="2" key="2">
    <citation type="journal article" date="2018" name="Mol. Plant Microbe Interact.">
        <title>Genome sequence resources for the wheat stripe rust pathogen (Puccinia striiformis f. sp. tritici) and the barley stripe rust pathogen (Puccinia striiformis f. sp. hordei).</title>
        <authorList>
            <person name="Xia C."/>
            <person name="Wang M."/>
            <person name="Yin C."/>
            <person name="Cornejo O.E."/>
            <person name="Hulbert S.H."/>
            <person name="Chen X."/>
        </authorList>
    </citation>
    <scope>NUCLEOTIDE SEQUENCE [LARGE SCALE GENOMIC DNA]</scope>
    <source>
        <strain evidence="2">93-210</strain>
    </source>
</reference>
<sequence length="92" mass="10727">MFRKLGLDFKRKQEPSLSLQPSPSSSCTSTVLANKLWKIAPTTTTTPGSDHYQPANFHYTHYHYHHHHHHHHHQLIYITSQLALIIIIRTKP</sequence>
<reference evidence="2" key="1">
    <citation type="journal article" date="2018" name="BMC Genomics">
        <title>Genomic insights into host adaptation between the wheat stripe rust pathogen (Puccinia striiformis f. sp. tritici) and the barley stripe rust pathogen (Puccinia striiformis f. sp. hordei).</title>
        <authorList>
            <person name="Xia C."/>
            <person name="Wang M."/>
            <person name="Yin C."/>
            <person name="Cornejo O.E."/>
            <person name="Hulbert S.H."/>
            <person name="Chen X."/>
        </authorList>
    </citation>
    <scope>NUCLEOTIDE SEQUENCE [LARGE SCALE GENOMIC DNA]</scope>
    <source>
        <strain evidence="2">93-210</strain>
    </source>
</reference>
<evidence type="ECO:0000313" key="2">
    <source>
        <dbReference type="Proteomes" id="UP001060170"/>
    </source>
</evidence>
<accession>A0ACC0E3Y6</accession>
<protein>
    <submittedName>
        <fullName evidence="1">Uncharacterized protein</fullName>
    </submittedName>
</protein>
<proteinExistence type="predicted"/>
<name>A0ACC0E3Y6_9BASI</name>
<reference evidence="1 2" key="3">
    <citation type="journal article" date="2022" name="Microbiol. Spectr.">
        <title>Folding features and dynamics of 3D genome architecture in plant fungal pathogens.</title>
        <authorList>
            <person name="Xia C."/>
        </authorList>
    </citation>
    <scope>NUCLEOTIDE SEQUENCE [LARGE SCALE GENOMIC DNA]</scope>
    <source>
        <strain evidence="1 2">93-210</strain>
    </source>
</reference>
<gene>
    <name evidence="1" type="ORF">MJO28_011517</name>
</gene>
<evidence type="ECO:0000313" key="1">
    <source>
        <dbReference type="EMBL" id="KAI7943989.1"/>
    </source>
</evidence>
<comment type="caution">
    <text evidence="1">The sequence shown here is derived from an EMBL/GenBank/DDBJ whole genome shotgun (WGS) entry which is preliminary data.</text>
</comment>
<organism evidence="1 2">
    <name type="scientific">Puccinia striiformis f. sp. tritici</name>
    <dbReference type="NCBI Taxonomy" id="168172"/>
    <lineage>
        <taxon>Eukaryota</taxon>
        <taxon>Fungi</taxon>
        <taxon>Dikarya</taxon>
        <taxon>Basidiomycota</taxon>
        <taxon>Pucciniomycotina</taxon>
        <taxon>Pucciniomycetes</taxon>
        <taxon>Pucciniales</taxon>
        <taxon>Pucciniaceae</taxon>
        <taxon>Puccinia</taxon>
    </lineage>
</organism>
<dbReference type="EMBL" id="CM045875">
    <property type="protein sequence ID" value="KAI7943989.1"/>
    <property type="molecule type" value="Genomic_DNA"/>
</dbReference>
<dbReference type="Proteomes" id="UP001060170">
    <property type="component" value="Chromosome 11"/>
</dbReference>
<keyword evidence="2" id="KW-1185">Reference proteome</keyword>